<evidence type="ECO:0000313" key="22">
    <source>
        <dbReference type="EMBL" id="MDQ8936135.1"/>
    </source>
</evidence>
<dbReference type="EC" id="3.4.23.43" evidence="15 18"/>
<keyword evidence="12 19" id="KW-0472">Membrane</keyword>
<keyword evidence="4" id="KW-0997">Cell inner membrane</keyword>
<dbReference type="AlphaFoldDB" id="A0AAW8JAK8"/>
<keyword evidence="6 18" id="KW-0645">Protease</keyword>
<keyword evidence="7 18" id="KW-0808">Transferase</keyword>
<dbReference type="InterPro" id="IPR000045">
    <property type="entry name" value="Prepilin_IV_endopep_pep"/>
</dbReference>
<dbReference type="InterPro" id="IPR010627">
    <property type="entry name" value="Prepilin_pept_A24_N"/>
</dbReference>
<evidence type="ECO:0000256" key="14">
    <source>
        <dbReference type="ARBA" id="ARBA00050401"/>
    </source>
</evidence>
<evidence type="ECO:0000259" key="21">
    <source>
        <dbReference type="Pfam" id="PF06750"/>
    </source>
</evidence>
<comment type="similarity">
    <text evidence="2 17">Belongs to the peptidase A24 family.</text>
</comment>
<evidence type="ECO:0000256" key="3">
    <source>
        <dbReference type="ARBA" id="ARBA00022475"/>
    </source>
</evidence>
<evidence type="ECO:0000256" key="1">
    <source>
        <dbReference type="ARBA" id="ARBA00004429"/>
    </source>
</evidence>
<keyword evidence="11 19" id="KW-1133">Transmembrane helix</keyword>
<evidence type="ECO:0000256" key="12">
    <source>
        <dbReference type="ARBA" id="ARBA00023136"/>
    </source>
</evidence>
<evidence type="ECO:0000256" key="6">
    <source>
        <dbReference type="ARBA" id="ARBA00022670"/>
    </source>
</evidence>
<dbReference type="Pfam" id="PF06750">
    <property type="entry name" value="A24_N_bact"/>
    <property type="match status" value="1"/>
</dbReference>
<evidence type="ECO:0000256" key="17">
    <source>
        <dbReference type="RuleBase" id="RU003793"/>
    </source>
</evidence>
<evidence type="ECO:0000256" key="16">
    <source>
        <dbReference type="ARBA" id="ARBA00071870"/>
    </source>
</evidence>
<evidence type="ECO:0000256" key="7">
    <source>
        <dbReference type="ARBA" id="ARBA00022679"/>
    </source>
</evidence>
<evidence type="ECO:0000256" key="9">
    <source>
        <dbReference type="ARBA" id="ARBA00022692"/>
    </source>
</evidence>
<evidence type="ECO:0000256" key="15">
    <source>
        <dbReference type="ARBA" id="ARBA00067082"/>
    </source>
</evidence>
<evidence type="ECO:0000256" key="5">
    <source>
        <dbReference type="ARBA" id="ARBA00022603"/>
    </source>
</evidence>
<dbReference type="Proteomes" id="UP001243844">
    <property type="component" value="Unassembled WGS sequence"/>
</dbReference>
<dbReference type="Pfam" id="PF01478">
    <property type="entry name" value="Peptidase_A24"/>
    <property type="match status" value="1"/>
</dbReference>
<evidence type="ECO:0000256" key="18">
    <source>
        <dbReference type="RuleBase" id="RU003794"/>
    </source>
</evidence>
<dbReference type="Gene3D" id="1.20.120.1220">
    <property type="match status" value="1"/>
</dbReference>
<dbReference type="GO" id="GO:0032259">
    <property type="term" value="P:methylation"/>
    <property type="evidence" value="ECO:0007669"/>
    <property type="project" value="UniProtKB-KW"/>
</dbReference>
<keyword evidence="3" id="KW-1003">Cell membrane</keyword>
<keyword evidence="5 18" id="KW-0489">Methyltransferase</keyword>
<dbReference type="InterPro" id="IPR050882">
    <property type="entry name" value="Prepilin_peptidase/N-MTase"/>
</dbReference>
<reference evidence="22" key="1">
    <citation type="submission" date="2023-08" db="EMBL/GenBank/DDBJ databases">
        <title>Emergence of clinically-relevant ST2 carbapenem-resistant Acinetobacter baumannii strains in hospital sewages in Zhejiang, East of China.</title>
        <authorList>
            <person name="Kaichao C."/>
            <person name="Zhang R."/>
        </authorList>
    </citation>
    <scope>NUCLEOTIDE SEQUENCE</scope>
    <source>
        <strain evidence="22">M-RB-37</strain>
    </source>
</reference>
<feature type="transmembrane region" description="Helical" evidence="19">
    <location>
        <begin position="161"/>
        <end position="178"/>
    </location>
</feature>
<comment type="subcellular location">
    <subcellularLocation>
        <location evidence="1">Cell inner membrane</location>
        <topology evidence="1">Multi-pass membrane protein</topology>
    </subcellularLocation>
    <subcellularLocation>
        <location evidence="18">Cell membrane</location>
        <topology evidence="18">Multi-pass membrane protein</topology>
    </subcellularLocation>
</comment>
<feature type="transmembrane region" description="Helical" evidence="19">
    <location>
        <begin position="184"/>
        <end position="206"/>
    </location>
</feature>
<accession>A0AAW8JAK8</accession>
<evidence type="ECO:0000259" key="20">
    <source>
        <dbReference type="Pfam" id="PF01478"/>
    </source>
</evidence>
<dbReference type="EC" id="2.1.1.-" evidence="18"/>
<dbReference type="PANTHER" id="PTHR30487">
    <property type="entry name" value="TYPE 4 PREPILIN-LIKE PROTEINS LEADER PEPTIDE-PROCESSING ENZYME"/>
    <property type="match status" value="1"/>
</dbReference>
<evidence type="ECO:0000256" key="4">
    <source>
        <dbReference type="ARBA" id="ARBA00022519"/>
    </source>
</evidence>
<evidence type="ECO:0000256" key="10">
    <source>
        <dbReference type="ARBA" id="ARBA00022801"/>
    </source>
</evidence>
<feature type="transmembrane region" description="Helical" evidence="19">
    <location>
        <begin position="14"/>
        <end position="35"/>
    </location>
</feature>
<evidence type="ECO:0000256" key="19">
    <source>
        <dbReference type="SAM" id="Phobius"/>
    </source>
</evidence>
<dbReference type="InterPro" id="IPR014032">
    <property type="entry name" value="Peptidase_A24A_bac"/>
</dbReference>
<dbReference type="FunFam" id="1.20.120.1220:FF:000001">
    <property type="entry name" value="Type 4 prepilin-like proteins leader peptide-processing enzyme"/>
    <property type="match status" value="1"/>
</dbReference>
<evidence type="ECO:0000256" key="8">
    <source>
        <dbReference type="ARBA" id="ARBA00022691"/>
    </source>
</evidence>
<keyword evidence="10 18" id="KW-0378">Hydrolase</keyword>
<feature type="transmembrane region" description="Helical" evidence="19">
    <location>
        <begin position="256"/>
        <end position="275"/>
    </location>
</feature>
<name>A0AAW8JAK8_9GAMM</name>
<dbReference type="GO" id="GO:0008168">
    <property type="term" value="F:methyltransferase activity"/>
    <property type="evidence" value="ECO:0007669"/>
    <property type="project" value="UniProtKB-KW"/>
</dbReference>
<keyword evidence="13 18" id="KW-0511">Multifunctional enzyme</keyword>
<gene>
    <name evidence="22" type="ORF">RFH47_10400</name>
</gene>
<feature type="domain" description="Prepilin peptidase A24 N-terminal" evidence="21">
    <location>
        <begin position="21"/>
        <end position="126"/>
    </location>
</feature>
<feature type="transmembrane region" description="Helical" evidence="19">
    <location>
        <begin position="218"/>
        <end position="250"/>
    </location>
</feature>
<feature type="transmembrane region" description="Helical" evidence="19">
    <location>
        <begin position="134"/>
        <end position="152"/>
    </location>
</feature>
<organism evidence="22 23">
    <name type="scientific">Acinetobacter rudis</name>
    <dbReference type="NCBI Taxonomy" id="632955"/>
    <lineage>
        <taxon>Bacteria</taxon>
        <taxon>Pseudomonadati</taxon>
        <taxon>Pseudomonadota</taxon>
        <taxon>Gammaproteobacteria</taxon>
        <taxon>Moraxellales</taxon>
        <taxon>Moraxellaceae</taxon>
        <taxon>Acinetobacter</taxon>
    </lineage>
</organism>
<dbReference type="GO" id="GO:0006465">
    <property type="term" value="P:signal peptide processing"/>
    <property type="evidence" value="ECO:0007669"/>
    <property type="project" value="TreeGrafter"/>
</dbReference>
<comment type="caution">
    <text evidence="22">The sequence shown here is derived from an EMBL/GenBank/DDBJ whole genome shotgun (WGS) entry which is preliminary data.</text>
</comment>
<sequence>MQSLVILFTTSPTLFYLIIAILGLCMGSFLNVVIYRTPLILKQRWTHECKQYLDPNFQPEPQQKFNLSLPASHCPQCQHKLKWYHNIPLFSWLILNGRCAYCKQSIALRYPLVELISMCCTVIVAYVYGPSLEMLAGFGLTWTLIALTFIDFDSQFLPDSYTIPLAMAGLLLNSWSLYTSPQQAIWGYLIGFLSLWLVYQGFKYFTGKEGMGYGDFKLLAALGAWMGPSMLALIILLSSSLGAIIGIILLKIHKESQPFAFGPYLAIAGWIAFLWGEKIMDYYWGYALP</sequence>
<feature type="domain" description="Prepilin type IV endopeptidase peptidase" evidence="20">
    <location>
        <begin position="140"/>
        <end position="247"/>
    </location>
</feature>
<dbReference type="GO" id="GO:0004190">
    <property type="term" value="F:aspartic-type endopeptidase activity"/>
    <property type="evidence" value="ECO:0007669"/>
    <property type="project" value="UniProtKB-EC"/>
</dbReference>
<keyword evidence="9 18" id="KW-0812">Transmembrane</keyword>
<dbReference type="EMBL" id="JAVIDL010000018">
    <property type="protein sequence ID" value="MDQ8936135.1"/>
    <property type="molecule type" value="Genomic_DNA"/>
</dbReference>
<keyword evidence="8" id="KW-0949">S-adenosyl-L-methionine</keyword>
<dbReference type="GO" id="GO:0005886">
    <property type="term" value="C:plasma membrane"/>
    <property type="evidence" value="ECO:0007669"/>
    <property type="project" value="UniProtKB-SubCell"/>
</dbReference>
<evidence type="ECO:0000256" key="2">
    <source>
        <dbReference type="ARBA" id="ARBA00005801"/>
    </source>
</evidence>
<comment type="catalytic activity">
    <reaction evidence="14 18">
        <text>Typically cleaves a -Gly-|-Phe- bond to release an N-terminal, basic peptide of 5-8 residues from type IV prepilin, and then N-methylates the new N-terminal amino group, the methyl donor being S-adenosyl-L-methionine.</text>
        <dbReference type="EC" id="3.4.23.43"/>
    </reaction>
</comment>
<proteinExistence type="inferred from homology"/>
<dbReference type="PANTHER" id="PTHR30487:SF0">
    <property type="entry name" value="PREPILIN LEADER PEPTIDASE_N-METHYLTRANSFERASE-RELATED"/>
    <property type="match status" value="1"/>
</dbReference>
<evidence type="ECO:0000256" key="11">
    <source>
        <dbReference type="ARBA" id="ARBA00022989"/>
    </source>
</evidence>
<evidence type="ECO:0000256" key="13">
    <source>
        <dbReference type="ARBA" id="ARBA00023268"/>
    </source>
</evidence>
<dbReference type="RefSeq" id="WP_308981578.1">
    <property type="nucleotide sequence ID" value="NZ_JAVIDL010000018.1"/>
</dbReference>
<dbReference type="PRINTS" id="PR00864">
    <property type="entry name" value="PREPILNPTASE"/>
</dbReference>
<protein>
    <recommendedName>
        <fullName evidence="16 18">Prepilin leader peptidase/N-methyltransferase</fullName>
        <ecNumber evidence="18">2.1.1.-</ecNumber>
        <ecNumber evidence="15 18">3.4.23.43</ecNumber>
    </recommendedName>
</protein>
<comment type="function">
    <text evidence="18">Plays an essential role in type IV pili and type II pseudopili formation by proteolytically removing the leader sequence from substrate proteins and subsequently monomethylating the alpha-amino group of the newly exposed N-terminal phenylalanine.</text>
</comment>
<evidence type="ECO:0000313" key="23">
    <source>
        <dbReference type="Proteomes" id="UP001243844"/>
    </source>
</evidence>